<dbReference type="PRINTS" id="PR00502">
    <property type="entry name" value="NUDIXFAMILY"/>
</dbReference>
<evidence type="ECO:0000256" key="3">
    <source>
        <dbReference type="ARBA" id="ARBA00022457"/>
    </source>
</evidence>
<proteinExistence type="inferred from homology"/>
<evidence type="ECO:0000256" key="1">
    <source>
        <dbReference type="ARBA" id="ARBA00001946"/>
    </source>
</evidence>
<accession>A0A7Z7HPV1</accession>
<keyword evidence="4" id="KW-0235">DNA replication</keyword>
<evidence type="ECO:0000256" key="15">
    <source>
        <dbReference type="ARBA" id="ARBA00041979"/>
    </source>
</evidence>
<evidence type="ECO:0000256" key="14">
    <source>
        <dbReference type="ARBA" id="ARBA00041592"/>
    </source>
</evidence>
<comment type="cofactor">
    <cofactor evidence="1">
        <name>Mg(2+)</name>
        <dbReference type="ChEBI" id="CHEBI:18420"/>
    </cofactor>
</comment>
<dbReference type="SUPFAM" id="SSF51391">
    <property type="entry name" value="Thiamin phosphate synthase"/>
    <property type="match status" value="1"/>
</dbReference>
<dbReference type="GO" id="GO:0044715">
    <property type="term" value="F:8-oxo-dGDP phosphatase activity"/>
    <property type="evidence" value="ECO:0007669"/>
    <property type="project" value="TreeGrafter"/>
</dbReference>
<dbReference type="InterPro" id="IPR000086">
    <property type="entry name" value="NUDIX_hydrolase_dom"/>
</dbReference>
<evidence type="ECO:0000256" key="7">
    <source>
        <dbReference type="ARBA" id="ARBA00022801"/>
    </source>
</evidence>
<evidence type="ECO:0000256" key="5">
    <source>
        <dbReference type="ARBA" id="ARBA00022723"/>
    </source>
</evidence>
<keyword evidence="20" id="KW-1185">Reference proteome</keyword>
<dbReference type="GO" id="GO:0006281">
    <property type="term" value="P:DNA repair"/>
    <property type="evidence" value="ECO:0007669"/>
    <property type="project" value="UniProtKB-KW"/>
</dbReference>
<dbReference type="InterPro" id="IPR047127">
    <property type="entry name" value="MutT-like"/>
</dbReference>
<evidence type="ECO:0000256" key="12">
    <source>
        <dbReference type="ARBA" id="ARBA00038905"/>
    </source>
</evidence>
<comment type="catalytic activity">
    <reaction evidence="11">
        <text>8-oxo-GTP + H2O = 8-oxo-GMP + diphosphate + H(+)</text>
        <dbReference type="Rhea" id="RHEA:67616"/>
        <dbReference type="ChEBI" id="CHEBI:15377"/>
        <dbReference type="ChEBI" id="CHEBI:15378"/>
        <dbReference type="ChEBI" id="CHEBI:33019"/>
        <dbReference type="ChEBI" id="CHEBI:143553"/>
        <dbReference type="ChEBI" id="CHEBI:145694"/>
    </reaction>
</comment>
<dbReference type="PROSITE" id="PS51462">
    <property type="entry name" value="NUDIX"/>
    <property type="match status" value="1"/>
</dbReference>
<evidence type="ECO:0000313" key="20">
    <source>
        <dbReference type="Proteomes" id="UP000242886"/>
    </source>
</evidence>
<dbReference type="InterPro" id="IPR020084">
    <property type="entry name" value="NUDIX_hydrolase_CS"/>
</dbReference>
<dbReference type="RefSeq" id="WP_154716055.1">
    <property type="nucleotide sequence ID" value="NZ_LT837803.1"/>
</dbReference>
<dbReference type="GO" id="GO:0008413">
    <property type="term" value="F:8-oxo-7,8-dihydroguanosine triphosphate pyrophosphatase activity"/>
    <property type="evidence" value="ECO:0007669"/>
    <property type="project" value="TreeGrafter"/>
</dbReference>
<dbReference type="Pfam" id="PF02581">
    <property type="entry name" value="TMP-TENI"/>
    <property type="match status" value="1"/>
</dbReference>
<gene>
    <name evidence="19" type="ORF">SDENCHOL_10677</name>
</gene>
<keyword evidence="3" id="KW-0515">Mutator protein</keyword>
<dbReference type="GO" id="GO:0046872">
    <property type="term" value="F:metal ion binding"/>
    <property type="evidence" value="ECO:0007669"/>
    <property type="project" value="UniProtKB-KW"/>
</dbReference>
<dbReference type="GO" id="GO:0035539">
    <property type="term" value="F:8-oxo-7,8-dihydrodeoxyguanosine triphosphate pyrophosphatase activity"/>
    <property type="evidence" value="ECO:0007669"/>
    <property type="project" value="UniProtKB-EC"/>
</dbReference>
<dbReference type="InterPro" id="IPR036206">
    <property type="entry name" value="ThiamineP_synth_sf"/>
</dbReference>
<dbReference type="CDD" id="cd00564">
    <property type="entry name" value="TMP_TenI"/>
    <property type="match status" value="1"/>
</dbReference>
<keyword evidence="5" id="KW-0479">Metal-binding</keyword>
<comment type="catalytic activity">
    <reaction evidence="10">
        <text>8-oxo-dGTP + H2O = 8-oxo-dGMP + diphosphate + H(+)</text>
        <dbReference type="Rhea" id="RHEA:31575"/>
        <dbReference type="ChEBI" id="CHEBI:15377"/>
        <dbReference type="ChEBI" id="CHEBI:15378"/>
        <dbReference type="ChEBI" id="CHEBI:33019"/>
        <dbReference type="ChEBI" id="CHEBI:63224"/>
        <dbReference type="ChEBI" id="CHEBI:77896"/>
        <dbReference type="EC" id="3.6.1.55"/>
    </reaction>
</comment>
<dbReference type="EMBL" id="LT837803">
    <property type="protein sequence ID" value="SMB22739.1"/>
    <property type="molecule type" value="Genomic_DNA"/>
</dbReference>
<dbReference type="AlphaFoldDB" id="A0A7Z7HPV1"/>
<dbReference type="PROSITE" id="PS00893">
    <property type="entry name" value="NUDIX_BOX"/>
    <property type="match status" value="1"/>
</dbReference>
<keyword evidence="7 17" id="KW-0378">Hydrolase</keyword>
<dbReference type="GO" id="GO:0044716">
    <property type="term" value="F:8-oxo-GDP phosphatase activity"/>
    <property type="evidence" value="ECO:0007669"/>
    <property type="project" value="TreeGrafter"/>
</dbReference>
<evidence type="ECO:0000256" key="2">
    <source>
        <dbReference type="ARBA" id="ARBA00005582"/>
    </source>
</evidence>
<protein>
    <recommendedName>
        <fullName evidence="13">8-oxo-dGTP diphosphatase</fullName>
        <ecNumber evidence="12">3.6.1.55</ecNumber>
    </recommendedName>
    <alternativeName>
        <fullName evidence="16">7,8-dihydro-8-oxoguanine-triphosphatase</fullName>
    </alternativeName>
    <alternativeName>
        <fullName evidence="15">Mutator protein MutT</fullName>
    </alternativeName>
    <alternativeName>
        <fullName evidence="14">dGTP pyrophosphohydrolase</fullName>
    </alternativeName>
</protein>
<evidence type="ECO:0000313" key="19">
    <source>
        <dbReference type="EMBL" id="SMB22739.1"/>
    </source>
</evidence>
<dbReference type="PANTHER" id="PTHR47707">
    <property type="entry name" value="8-OXO-DGTP DIPHOSPHATASE"/>
    <property type="match status" value="1"/>
</dbReference>
<keyword evidence="6" id="KW-0227">DNA damage</keyword>
<dbReference type="PANTHER" id="PTHR47707:SF1">
    <property type="entry name" value="NUDIX HYDROLASE FAMILY PROTEIN"/>
    <property type="match status" value="1"/>
</dbReference>
<name>A0A7Z7HPV1_9PROT</name>
<dbReference type="InterPro" id="IPR022998">
    <property type="entry name" value="ThiamineP_synth_TenI"/>
</dbReference>
<keyword evidence="9" id="KW-0234">DNA repair</keyword>
<dbReference type="Proteomes" id="UP000242886">
    <property type="component" value="Chromosome SDENCHOL"/>
</dbReference>
<keyword evidence="8" id="KW-0460">Magnesium</keyword>
<evidence type="ECO:0000256" key="8">
    <source>
        <dbReference type="ARBA" id="ARBA00022842"/>
    </source>
</evidence>
<evidence type="ECO:0000256" key="6">
    <source>
        <dbReference type="ARBA" id="ARBA00022763"/>
    </source>
</evidence>
<dbReference type="Pfam" id="PF00293">
    <property type="entry name" value="NUDIX"/>
    <property type="match status" value="1"/>
</dbReference>
<evidence type="ECO:0000256" key="4">
    <source>
        <dbReference type="ARBA" id="ARBA00022705"/>
    </source>
</evidence>
<evidence type="ECO:0000256" key="9">
    <source>
        <dbReference type="ARBA" id="ARBA00023204"/>
    </source>
</evidence>
<dbReference type="Gene3D" id="3.20.20.70">
    <property type="entry name" value="Aldolase class I"/>
    <property type="match status" value="1"/>
</dbReference>
<dbReference type="EC" id="3.6.1.55" evidence="12"/>
<dbReference type="CDD" id="cd03425">
    <property type="entry name" value="NUDIX_MutT_NudA_like"/>
    <property type="match status" value="1"/>
</dbReference>
<dbReference type="InterPro" id="IPR015797">
    <property type="entry name" value="NUDIX_hydrolase-like_dom_sf"/>
</dbReference>
<dbReference type="NCBIfam" id="NF006530">
    <property type="entry name" value="PRK08999.1"/>
    <property type="match status" value="1"/>
</dbReference>
<reference evidence="19" key="1">
    <citation type="submission" date="2017-03" db="EMBL/GenBank/DDBJ databases">
        <authorList>
            <consortium name="AG Boll"/>
        </authorList>
    </citation>
    <scope>NUCLEOTIDE SEQUENCE [LARGE SCALE GENOMIC DNA]</scope>
    <source>
        <strain evidence="19">Chol</strain>
    </source>
</reference>
<evidence type="ECO:0000256" key="11">
    <source>
        <dbReference type="ARBA" id="ARBA00036904"/>
    </source>
</evidence>
<comment type="similarity">
    <text evidence="2 17">Belongs to the Nudix hydrolase family.</text>
</comment>
<feature type="domain" description="Nudix hydrolase" evidence="18">
    <location>
        <begin position="2"/>
        <end position="130"/>
    </location>
</feature>
<dbReference type="InterPro" id="IPR020476">
    <property type="entry name" value="Nudix_hydrolase"/>
</dbReference>
<evidence type="ECO:0000256" key="17">
    <source>
        <dbReference type="RuleBase" id="RU003476"/>
    </source>
</evidence>
<evidence type="ECO:0000256" key="13">
    <source>
        <dbReference type="ARBA" id="ARBA00040794"/>
    </source>
</evidence>
<evidence type="ECO:0000256" key="10">
    <source>
        <dbReference type="ARBA" id="ARBA00035861"/>
    </source>
</evidence>
<dbReference type="GO" id="GO:0006260">
    <property type="term" value="P:DNA replication"/>
    <property type="evidence" value="ECO:0007669"/>
    <property type="project" value="UniProtKB-KW"/>
</dbReference>
<dbReference type="SUPFAM" id="SSF55811">
    <property type="entry name" value="Nudix"/>
    <property type="match status" value="1"/>
</dbReference>
<dbReference type="GO" id="GO:0009228">
    <property type="term" value="P:thiamine biosynthetic process"/>
    <property type="evidence" value="ECO:0007669"/>
    <property type="project" value="UniProtKB-KW"/>
</dbReference>
<sequence>MKITEVAAAVILREDGAFLLGRRPPGSVYAGYWEFPGGKVEAGETPRDALIRELHEELGIRVGQADPWLVREFIYEHAHVRLHFFRVRRWQGELRDLQHDALAWQQPGAVDVAPLLPANAPILAALALPDVYAITHAGGPRGIGVEAQLAALEAALARGLRLVQLREPLLDAAQRDEFAMRAVALCRRHGARLLVNGDAELARRCGADGLHLPAAQLMPLDQRPDFPLVAASCHDAAELAQAAHLQLDFAVLGAIGETASHPGQPGIGWKACAALLAGYPLPVYALGGLSSDDLPAAWHSGAHGIAAIRAAWERR</sequence>
<dbReference type="Gene3D" id="3.90.79.10">
    <property type="entry name" value="Nucleoside Triphosphate Pyrophosphohydrolase"/>
    <property type="match status" value="1"/>
</dbReference>
<evidence type="ECO:0000256" key="16">
    <source>
        <dbReference type="ARBA" id="ARBA00042798"/>
    </source>
</evidence>
<evidence type="ECO:0000259" key="18">
    <source>
        <dbReference type="PROSITE" id="PS51462"/>
    </source>
</evidence>
<dbReference type="InterPro" id="IPR013785">
    <property type="entry name" value="Aldolase_TIM"/>
</dbReference>
<organism evidence="19 20">
    <name type="scientific">Sterolibacterium denitrificans</name>
    <dbReference type="NCBI Taxonomy" id="157592"/>
    <lineage>
        <taxon>Bacteria</taxon>
        <taxon>Pseudomonadati</taxon>
        <taxon>Pseudomonadota</taxon>
        <taxon>Betaproteobacteria</taxon>
        <taxon>Nitrosomonadales</taxon>
        <taxon>Sterolibacteriaceae</taxon>
        <taxon>Sterolibacterium</taxon>
    </lineage>
</organism>